<name>A0A521CWJ1_9BACL</name>
<sequence>MQLNVQWGRYMVQQTTQVISVHGCYGSEQICYVGGLDRSMGRPDHYGAECSRNQCKLVPSDIVGTVPANICNDNLTGRGVQLELTSGLLRSV</sequence>
<organism evidence="1 2">
    <name type="scientific">Melghirimyces algeriensis</name>
    <dbReference type="NCBI Taxonomy" id="910412"/>
    <lineage>
        <taxon>Bacteria</taxon>
        <taxon>Bacillati</taxon>
        <taxon>Bacillota</taxon>
        <taxon>Bacilli</taxon>
        <taxon>Bacillales</taxon>
        <taxon>Thermoactinomycetaceae</taxon>
        <taxon>Melghirimyces</taxon>
    </lineage>
</organism>
<keyword evidence="2" id="KW-1185">Reference proteome</keyword>
<accession>A0A521CWJ1</accession>
<gene>
    <name evidence="1" type="ORF">SAMN06264849_104262</name>
</gene>
<dbReference type="InterPro" id="IPR008585">
    <property type="entry name" value="Gamma_PGA_hydro"/>
</dbReference>
<dbReference type="AlphaFoldDB" id="A0A521CWJ1"/>
<proteinExistence type="predicted"/>
<dbReference type="Pfam" id="PF05908">
    <property type="entry name" value="Gamma_PGA_hydro"/>
    <property type="match status" value="1"/>
</dbReference>
<dbReference type="Gene3D" id="3.40.630.100">
    <property type="entry name" value="Poly-gamma-glutamate hydrolase, zinc-binding motif"/>
    <property type="match status" value="1"/>
</dbReference>
<dbReference type="RefSeq" id="WP_142505313.1">
    <property type="nucleotide sequence ID" value="NZ_FXTI01000004.1"/>
</dbReference>
<dbReference type="OrthoDB" id="7721587at2"/>
<dbReference type="InterPro" id="IPR038128">
    <property type="entry name" value="Gamma_PGA_hydro_sf"/>
</dbReference>
<protein>
    <submittedName>
        <fullName evidence="1">Uncharacterized protein</fullName>
    </submittedName>
</protein>
<dbReference type="EMBL" id="FXTI01000004">
    <property type="protein sequence ID" value="SMO63807.1"/>
    <property type="molecule type" value="Genomic_DNA"/>
</dbReference>
<dbReference type="Proteomes" id="UP000315636">
    <property type="component" value="Unassembled WGS sequence"/>
</dbReference>
<evidence type="ECO:0000313" key="2">
    <source>
        <dbReference type="Proteomes" id="UP000315636"/>
    </source>
</evidence>
<reference evidence="1 2" key="1">
    <citation type="submission" date="2017-05" db="EMBL/GenBank/DDBJ databases">
        <authorList>
            <person name="Varghese N."/>
            <person name="Submissions S."/>
        </authorList>
    </citation>
    <scope>NUCLEOTIDE SEQUENCE [LARGE SCALE GENOMIC DNA]</scope>
    <source>
        <strain evidence="1 2">DSM 45474</strain>
    </source>
</reference>
<evidence type="ECO:0000313" key="1">
    <source>
        <dbReference type="EMBL" id="SMO63807.1"/>
    </source>
</evidence>